<sequence>MGDYPVSSNAEGPDESSQTAFSRGKITLYTKKPIGGMIIKPHYQTQSNNTTSQEDFVGGNAEAEGKRIVLQLQRKIHARPSIQPAVEQTEEEASDVDPQISLHALTGHTGPQTMRVAGRIGSQRVLVLIDSGSMHNFIDQRLARHLGLLVTPIDKFWVTVANGEKLSCREKHEEVKLVIQGLDMAVTFFSVPLNGLDSVLGIQWLEKLGPVTCDLGKLSMTLTHRDKVYEIVAQCKLRGQAISNTMLGRQVSSGGEVFAIAVRQAKTESHSL</sequence>
<reference evidence="2" key="1">
    <citation type="journal article" date="2023" name="G3 (Bethesda)">
        <title>Genome assembly and association tests identify interacting loci associated with vigor, precocity, and sex in interspecific pistachio rootstocks.</title>
        <authorList>
            <person name="Palmer W."/>
            <person name="Jacygrad E."/>
            <person name="Sagayaradj S."/>
            <person name="Cavanaugh K."/>
            <person name="Han R."/>
            <person name="Bertier L."/>
            <person name="Beede B."/>
            <person name="Kafkas S."/>
            <person name="Golino D."/>
            <person name="Preece J."/>
            <person name="Michelmore R."/>
        </authorList>
    </citation>
    <scope>NUCLEOTIDE SEQUENCE [LARGE SCALE GENOMIC DNA]</scope>
</reference>
<proteinExistence type="predicted"/>
<dbReference type="EMBL" id="CM047749">
    <property type="protein sequence ID" value="KAJ0010324.1"/>
    <property type="molecule type" value="Genomic_DNA"/>
</dbReference>
<name>A0ACC0X5S0_9ROSI</name>
<evidence type="ECO:0000313" key="1">
    <source>
        <dbReference type="EMBL" id="KAJ0010324.1"/>
    </source>
</evidence>
<accession>A0ACC0X5S0</accession>
<protein>
    <submittedName>
        <fullName evidence="1">Uncharacterized protein</fullName>
    </submittedName>
</protein>
<organism evidence="1 2">
    <name type="scientific">Pistacia integerrima</name>
    <dbReference type="NCBI Taxonomy" id="434235"/>
    <lineage>
        <taxon>Eukaryota</taxon>
        <taxon>Viridiplantae</taxon>
        <taxon>Streptophyta</taxon>
        <taxon>Embryophyta</taxon>
        <taxon>Tracheophyta</taxon>
        <taxon>Spermatophyta</taxon>
        <taxon>Magnoliopsida</taxon>
        <taxon>eudicotyledons</taxon>
        <taxon>Gunneridae</taxon>
        <taxon>Pentapetalae</taxon>
        <taxon>rosids</taxon>
        <taxon>malvids</taxon>
        <taxon>Sapindales</taxon>
        <taxon>Anacardiaceae</taxon>
        <taxon>Pistacia</taxon>
    </lineage>
</organism>
<evidence type="ECO:0000313" key="2">
    <source>
        <dbReference type="Proteomes" id="UP001163603"/>
    </source>
</evidence>
<gene>
    <name evidence="1" type="ORF">Pint_33768</name>
</gene>
<keyword evidence="2" id="KW-1185">Reference proteome</keyword>
<dbReference type="Proteomes" id="UP001163603">
    <property type="component" value="Chromosome 14"/>
</dbReference>
<comment type="caution">
    <text evidence="1">The sequence shown here is derived from an EMBL/GenBank/DDBJ whole genome shotgun (WGS) entry which is preliminary data.</text>
</comment>